<dbReference type="EMBL" id="CAJVPL010013515">
    <property type="protein sequence ID" value="CAG8688801.1"/>
    <property type="molecule type" value="Genomic_DNA"/>
</dbReference>
<reference evidence="1" key="1">
    <citation type="submission" date="2021-06" db="EMBL/GenBank/DDBJ databases">
        <authorList>
            <person name="Kallberg Y."/>
            <person name="Tangrot J."/>
            <person name="Rosling A."/>
        </authorList>
    </citation>
    <scope>NUCLEOTIDE SEQUENCE</scope>
    <source>
        <strain evidence="1">MT106</strain>
    </source>
</reference>
<dbReference type="AlphaFoldDB" id="A0A9N9HLT7"/>
<evidence type="ECO:0000313" key="1">
    <source>
        <dbReference type="EMBL" id="CAG8688801.1"/>
    </source>
</evidence>
<comment type="caution">
    <text evidence="1">The sequence shown here is derived from an EMBL/GenBank/DDBJ whole genome shotgun (WGS) entry which is preliminary data.</text>
</comment>
<proteinExistence type="predicted"/>
<name>A0A9N9HLT7_9GLOM</name>
<gene>
    <name evidence="1" type="ORF">AGERDE_LOCUS13023</name>
</gene>
<organism evidence="1 2">
    <name type="scientific">Ambispora gerdemannii</name>
    <dbReference type="NCBI Taxonomy" id="144530"/>
    <lineage>
        <taxon>Eukaryota</taxon>
        <taxon>Fungi</taxon>
        <taxon>Fungi incertae sedis</taxon>
        <taxon>Mucoromycota</taxon>
        <taxon>Glomeromycotina</taxon>
        <taxon>Glomeromycetes</taxon>
        <taxon>Archaeosporales</taxon>
        <taxon>Ambisporaceae</taxon>
        <taxon>Ambispora</taxon>
    </lineage>
</organism>
<accession>A0A9N9HLT7</accession>
<feature type="non-terminal residue" evidence="1">
    <location>
        <position position="1"/>
    </location>
</feature>
<evidence type="ECO:0000313" key="2">
    <source>
        <dbReference type="Proteomes" id="UP000789831"/>
    </source>
</evidence>
<protein>
    <submittedName>
        <fullName evidence="1">9960_t:CDS:1</fullName>
    </submittedName>
</protein>
<keyword evidence="2" id="KW-1185">Reference proteome</keyword>
<sequence length="112" mass="12970">IYNQQDYSNDFTTTIYNQQDYTNDLAQNSLDDVFNNDKLNHKDNDNQLSILFEDEFFFAESGESYVIDTNNDSIDTFSAPKTSNTPITSQIFSPLTQSLTQIFMTKYDSCHF</sequence>
<dbReference type="Proteomes" id="UP000789831">
    <property type="component" value="Unassembled WGS sequence"/>
</dbReference>